<evidence type="ECO:0000313" key="3">
    <source>
        <dbReference type="Proteomes" id="UP000034739"/>
    </source>
</evidence>
<feature type="transmembrane region" description="Helical" evidence="1">
    <location>
        <begin position="146"/>
        <end position="164"/>
    </location>
</feature>
<accession>A0A0G1W8W4</accession>
<dbReference type="Proteomes" id="UP000034739">
    <property type="component" value="Unassembled WGS sequence"/>
</dbReference>
<sequence>MTGQNSKINKTILHFTLLFSILIFTFYIFIPRAYALNIAARISDQSTEIIGGDRLYFEVEIKYPENPRRKDLRIEYQIIENGELIASEKVLRAVETQASFLDYIVVPQSTKSGIKELNVIITDYEDLHKEVSATFKVLKGRNQTDTYFFILLGSILLVAALVIIQIRATRRRA</sequence>
<proteinExistence type="predicted"/>
<feature type="transmembrane region" description="Helical" evidence="1">
    <location>
        <begin position="12"/>
        <end position="30"/>
    </location>
</feature>
<protein>
    <submittedName>
        <fullName evidence="2">Uncharacterized protein</fullName>
    </submittedName>
</protein>
<gene>
    <name evidence="2" type="ORF">UY16_C0048G0003</name>
</gene>
<dbReference type="EMBL" id="LCOY01000048">
    <property type="protein sequence ID" value="KKU86788.1"/>
    <property type="molecule type" value="Genomic_DNA"/>
</dbReference>
<keyword evidence="1" id="KW-0472">Membrane</keyword>
<dbReference type="AlphaFoldDB" id="A0A0G1W8W4"/>
<evidence type="ECO:0000256" key="1">
    <source>
        <dbReference type="SAM" id="Phobius"/>
    </source>
</evidence>
<reference evidence="2 3" key="1">
    <citation type="journal article" date="2015" name="Nature">
        <title>rRNA introns, odd ribosomes, and small enigmatic genomes across a large radiation of phyla.</title>
        <authorList>
            <person name="Brown C.T."/>
            <person name="Hug L.A."/>
            <person name="Thomas B.C."/>
            <person name="Sharon I."/>
            <person name="Castelle C.J."/>
            <person name="Singh A."/>
            <person name="Wilkins M.J."/>
            <person name="Williams K.H."/>
            <person name="Banfield J.F."/>
        </authorList>
    </citation>
    <scope>NUCLEOTIDE SEQUENCE [LARGE SCALE GENOMIC DNA]</scope>
</reference>
<keyword evidence="1" id="KW-1133">Transmembrane helix</keyword>
<evidence type="ECO:0000313" key="2">
    <source>
        <dbReference type="EMBL" id="KKU86788.1"/>
    </source>
</evidence>
<name>A0A0G1W8W4_9BACT</name>
<organism evidence="2 3">
    <name type="scientific">Candidatus Gottesmanbacteria bacterium GW2011_GWA2_47_9</name>
    <dbReference type="NCBI Taxonomy" id="1618445"/>
    <lineage>
        <taxon>Bacteria</taxon>
        <taxon>Candidatus Gottesmaniibacteriota</taxon>
    </lineage>
</organism>
<keyword evidence="1" id="KW-0812">Transmembrane</keyword>
<comment type="caution">
    <text evidence="2">The sequence shown here is derived from an EMBL/GenBank/DDBJ whole genome shotgun (WGS) entry which is preliminary data.</text>
</comment>